<gene>
    <name evidence="3" type="ORF">BWP39_17080</name>
</gene>
<comment type="caution">
    <text evidence="3">The sequence shown here is derived from an EMBL/GenBank/DDBJ whole genome shotgun (WGS) entry which is preliminary data.</text>
</comment>
<reference evidence="3 4" key="1">
    <citation type="submission" date="2017-01" db="EMBL/GenBank/DDBJ databases">
        <title>Whole-Genome Shotgun Sequencing of Two beta-Proteobacterial Species in Search of the Bulgecin Biosynthetic Cluster.</title>
        <authorList>
            <person name="Horsman M.E."/>
            <person name="Marous D.R."/>
            <person name="Li R."/>
            <person name="Oliver R.A."/>
            <person name="Byun B."/>
            <person name="Emrich S.J."/>
            <person name="Boggess B."/>
            <person name="Townsend C.A."/>
            <person name="Mobashery S."/>
        </authorList>
    </citation>
    <scope>NUCLEOTIDE SEQUENCE [LARGE SCALE GENOMIC DNA]</scope>
    <source>
        <strain evidence="3 4">ATCC 31363</strain>
    </source>
</reference>
<accession>A0A2A4F1G6</accession>
<dbReference type="GO" id="GO:0006310">
    <property type="term" value="P:DNA recombination"/>
    <property type="evidence" value="ECO:0007669"/>
    <property type="project" value="UniProtKB-KW"/>
</dbReference>
<evidence type="ECO:0000259" key="2">
    <source>
        <dbReference type="Pfam" id="PF00589"/>
    </source>
</evidence>
<dbReference type="GO" id="GO:0015074">
    <property type="term" value="P:DNA integration"/>
    <property type="evidence" value="ECO:0007669"/>
    <property type="project" value="InterPro"/>
</dbReference>
<dbReference type="AlphaFoldDB" id="A0A2A4F1G6"/>
<dbReference type="Proteomes" id="UP000218022">
    <property type="component" value="Unassembled WGS sequence"/>
</dbReference>
<dbReference type="InterPro" id="IPR011010">
    <property type="entry name" value="DNA_brk_join_enz"/>
</dbReference>
<sequence>MFAVPSGPRLTTIQKGFRAACGRAGIADFRVHDLRHTFASWLVMGGASLYVVRDLLEHSSITATERCARLAPHMGRSAVQLLLPVI</sequence>
<keyword evidence="1" id="KW-0233">DNA recombination</keyword>
<dbReference type="InterPro" id="IPR002104">
    <property type="entry name" value="Integrase_catalytic"/>
</dbReference>
<evidence type="ECO:0000313" key="3">
    <source>
        <dbReference type="EMBL" id="PCE26236.1"/>
    </source>
</evidence>
<dbReference type="EMBL" id="MTZV01000004">
    <property type="protein sequence ID" value="PCE26236.1"/>
    <property type="molecule type" value="Genomic_DNA"/>
</dbReference>
<feature type="domain" description="Tyr recombinase" evidence="2">
    <location>
        <begin position="12"/>
        <end position="69"/>
    </location>
</feature>
<dbReference type="InterPro" id="IPR013762">
    <property type="entry name" value="Integrase-like_cat_sf"/>
</dbReference>
<proteinExistence type="predicted"/>
<dbReference type="SUPFAM" id="SSF56349">
    <property type="entry name" value="DNA breaking-rejoining enzymes"/>
    <property type="match status" value="1"/>
</dbReference>
<name>A0A2A4F1G6_9BURK</name>
<evidence type="ECO:0000313" key="4">
    <source>
        <dbReference type="Proteomes" id="UP000218022"/>
    </source>
</evidence>
<dbReference type="Gene3D" id="1.10.443.10">
    <property type="entry name" value="Intergrase catalytic core"/>
    <property type="match status" value="1"/>
</dbReference>
<dbReference type="GO" id="GO:0003677">
    <property type="term" value="F:DNA binding"/>
    <property type="evidence" value="ECO:0007669"/>
    <property type="project" value="InterPro"/>
</dbReference>
<organism evidence="3 4">
    <name type="scientific">Paraburkholderia acidicola</name>
    <dbReference type="NCBI Taxonomy" id="1912599"/>
    <lineage>
        <taxon>Bacteria</taxon>
        <taxon>Pseudomonadati</taxon>
        <taxon>Pseudomonadota</taxon>
        <taxon>Betaproteobacteria</taxon>
        <taxon>Burkholderiales</taxon>
        <taxon>Burkholderiaceae</taxon>
        <taxon>Paraburkholderia</taxon>
    </lineage>
</organism>
<dbReference type="Pfam" id="PF00589">
    <property type="entry name" value="Phage_integrase"/>
    <property type="match status" value="1"/>
</dbReference>
<protein>
    <submittedName>
        <fullName evidence="3">Integrase</fullName>
    </submittedName>
</protein>
<evidence type="ECO:0000256" key="1">
    <source>
        <dbReference type="ARBA" id="ARBA00023172"/>
    </source>
</evidence>